<evidence type="ECO:0000313" key="2">
    <source>
        <dbReference type="EMBL" id="NMP30599.1"/>
    </source>
</evidence>
<dbReference type="Proteomes" id="UP000568664">
    <property type="component" value="Unassembled WGS sequence"/>
</dbReference>
<gene>
    <name evidence="2" type="ORF">HII17_03405</name>
</gene>
<reference evidence="2 3" key="1">
    <citation type="submission" date="2020-04" db="EMBL/GenBank/DDBJ databases">
        <title>Thalassotalea sp. M1531, isolated from the surface of marine red alga.</title>
        <authorList>
            <person name="Pang L."/>
            <person name="Lu D.-C."/>
        </authorList>
    </citation>
    <scope>NUCLEOTIDE SEQUENCE [LARGE SCALE GENOMIC DNA]</scope>
    <source>
        <strain evidence="2 3">M1531</strain>
    </source>
</reference>
<name>A0A7Y0LAD0_9GAMM</name>
<comment type="caution">
    <text evidence="2">The sequence shown here is derived from an EMBL/GenBank/DDBJ whole genome shotgun (WGS) entry which is preliminary data.</text>
</comment>
<feature type="transmembrane region" description="Helical" evidence="1">
    <location>
        <begin position="12"/>
        <end position="32"/>
    </location>
</feature>
<keyword evidence="1" id="KW-1133">Transmembrane helix</keyword>
<keyword evidence="1" id="KW-0472">Membrane</keyword>
<protein>
    <submittedName>
        <fullName evidence="2">Uncharacterized protein</fullName>
    </submittedName>
</protein>
<evidence type="ECO:0000313" key="3">
    <source>
        <dbReference type="Proteomes" id="UP000568664"/>
    </source>
</evidence>
<proteinExistence type="predicted"/>
<dbReference type="AlphaFoldDB" id="A0A7Y0LAD0"/>
<feature type="transmembrane region" description="Helical" evidence="1">
    <location>
        <begin position="44"/>
        <end position="62"/>
    </location>
</feature>
<dbReference type="RefSeq" id="WP_169073889.1">
    <property type="nucleotide sequence ID" value="NZ_JABBXH010000001.1"/>
</dbReference>
<dbReference type="EMBL" id="JABBXH010000001">
    <property type="protein sequence ID" value="NMP30599.1"/>
    <property type="molecule type" value="Genomic_DNA"/>
</dbReference>
<accession>A0A7Y0LAD0</accession>
<evidence type="ECO:0000256" key="1">
    <source>
        <dbReference type="SAM" id="Phobius"/>
    </source>
</evidence>
<sequence length="73" mass="8148">MDRKSLKFKIIAAIVTIPLFAIFLIGYTFVIFKTSADLSDIKYYSLLGLGLLGIFLWGKMSISTVKEIKSAKV</sequence>
<keyword evidence="1" id="KW-0812">Transmembrane</keyword>
<keyword evidence="3" id="KW-1185">Reference proteome</keyword>
<organism evidence="2 3">
    <name type="scientific">Thalassotalea algicola</name>
    <dbReference type="NCBI Taxonomy" id="2716224"/>
    <lineage>
        <taxon>Bacteria</taxon>
        <taxon>Pseudomonadati</taxon>
        <taxon>Pseudomonadota</taxon>
        <taxon>Gammaproteobacteria</taxon>
        <taxon>Alteromonadales</taxon>
        <taxon>Colwelliaceae</taxon>
        <taxon>Thalassotalea</taxon>
    </lineage>
</organism>